<dbReference type="GO" id="GO:0016747">
    <property type="term" value="F:acyltransferase activity, transferring groups other than amino-acyl groups"/>
    <property type="evidence" value="ECO:0007669"/>
    <property type="project" value="InterPro"/>
</dbReference>
<dbReference type="InterPro" id="IPR052523">
    <property type="entry name" value="Trichothecene_AcTrans"/>
</dbReference>
<keyword evidence="3" id="KW-1185">Reference proteome</keyword>
<evidence type="ECO:0000259" key="1">
    <source>
        <dbReference type="PROSITE" id="PS51186"/>
    </source>
</evidence>
<dbReference type="InterPro" id="IPR016181">
    <property type="entry name" value="Acyl_CoA_acyltransferase"/>
</dbReference>
<accession>R8BNV3</accession>
<evidence type="ECO:0000313" key="2">
    <source>
        <dbReference type="EMBL" id="EOO00960.1"/>
    </source>
</evidence>
<evidence type="ECO:0000313" key="3">
    <source>
        <dbReference type="Proteomes" id="UP000014074"/>
    </source>
</evidence>
<dbReference type="PANTHER" id="PTHR42791:SF2">
    <property type="entry name" value="N-ACETYLTRANSFERASE DOMAIN-CONTAINING PROTEIN"/>
    <property type="match status" value="1"/>
</dbReference>
<dbReference type="GeneID" id="19323900"/>
<organism evidence="2 3">
    <name type="scientific">Phaeoacremonium minimum (strain UCR-PA7)</name>
    <name type="common">Esca disease fungus</name>
    <name type="synonym">Togninia minima</name>
    <dbReference type="NCBI Taxonomy" id="1286976"/>
    <lineage>
        <taxon>Eukaryota</taxon>
        <taxon>Fungi</taxon>
        <taxon>Dikarya</taxon>
        <taxon>Ascomycota</taxon>
        <taxon>Pezizomycotina</taxon>
        <taxon>Sordariomycetes</taxon>
        <taxon>Sordariomycetidae</taxon>
        <taxon>Togniniales</taxon>
        <taxon>Togniniaceae</taxon>
        <taxon>Phaeoacremonium</taxon>
    </lineage>
</organism>
<dbReference type="PANTHER" id="PTHR42791">
    <property type="entry name" value="GNAT FAMILY ACETYLTRANSFERASE"/>
    <property type="match status" value="1"/>
</dbReference>
<dbReference type="Pfam" id="PF00583">
    <property type="entry name" value="Acetyltransf_1"/>
    <property type="match status" value="1"/>
</dbReference>
<proteinExistence type="predicted"/>
<reference evidence="3" key="1">
    <citation type="journal article" date="2013" name="Genome Announc.">
        <title>Draft genome sequence of the ascomycete Phaeoacremonium aleophilum strain UCR-PA7, a causal agent of the esca disease complex in grapevines.</title>
        <authorList>
            <person name="Blanco-Ulate B."/>
            <person name="Rolshausen P."/>
            <person name="Cantu D."/>
        </authorList>
    </citation>
    <scope>NUCLEOTIDE SEQUENCE [LARGE SCALE GENOMIC DNA]</scope>
    <source>
        <strain evidence="3">UCR-PA7</strain>
    </source>
</reference>
<dbReference type="InterPro" id="IPR000182">
    <property type="entry name" value="GNAT_dom"/>
</dbReference>
<dbReference type="Proteomes" id="UP000014074">
    <property type="component" value="Unassembled WGS sequence"/>
</dbReference>
<dbReference type="RefSeq" id="XP_007914318.1">
    <property type="nucleotide sequence ID" value="XM_007916127.1"/>
</dbReference>
<dbReference type="CDD" id="cd04301">
    <property type="entry name" value="NAT_SF"/>
    <property type="match status" value="1"/>
</dbReference>
<dbReference type="AlphaFoldDB" id="R8BNV3"/>
<protein>
    <submittedName>
        <fullName evidence="2">Putative gnat family protein</fullName>
    </submittedName>
</protein>
<dbReference type="Gene3D" id="3.40.630.30">
    <property type="match status" value="1"/>
</dbReference>
<sequence length="209" mass="24008">MPPSWFRLRPGRPEDVADMCECFFDGFSNNVPARICFPRTSSQAQAFWYDSLSEEIQDPNARFLVVADISTVPETVIAFAKWNAPLPSDTVYPPLPDNWPRDGSPEEARAFFEKLAKKHEVIMDKRPHWYLEIIGTKKAYQGKGAGGMLIRWGTEKADRDGVECYLDASPMGAPIYERYGFKTLETINFFDEKYGYEHAFMVRDTRNEV</sequence>
<dbReference type="EMBL" id="KB933059">
    <property type="protein sequence ID" value="EOO00960.1"/>
    <property type="molecule type" value="Genomic_DNA"/>
</dbReference>
<dbReference type="eggNOG" id="ENOG502SC13">
    <property type="taxonomic scope" value="Eukaryota"/>
</dbReference>
<gene>
    <name evidence="2" type="ORF">UCRPA7_3541</name>
</gene>
<dbReference type="OrthoDB" id="196847at2759"/>
<feature type="domain" description="N-acetyltransferase" evidence="1">
    <location>
        <begin position="6"/>
        <end position="206"/>
    </location>
</feature>
<dbReference type="PROSITE" id="PS51186">
    <property type="entry name" value="GNAT"/>
    <property type="match status" value="1"/>
</dbReference>
<dbReference type="SUPFAM" id="SSF55729">
    <property type="entry name" value="Acyl-CoA N-acyltransferases (Nat)"/>
    <property type="match status" value="1"/>
</dbReference>
<name>R8BNV3_PHAM7</name>
<dbReference type="HOGENOM" id="CLU_060131_6_4_1"/>
<dbReference type="KEGG" id="tmn:UCRPA7_3541"/>